<accession>A0A6P7GLJ5</accession>
<dbReference type="AlphaFoldDB" id="A0A6P7GLJ5"/>
<keyword evidence="3" id="KW-0862">Zinc</keyword>
<protein>
    <submittedName>
        <fullName evidence="6">Uncharacterized protein LOC114340271</fullName>
    </submittedName>
</protein>
<organism evidence="6">
    <name type="scientific">Diabrotica virgifera virgifera</name>
    <name type="common">western corn rootworm</name>
    <dbReference type="NCBI Taxonomy" id="50390"/>
    <lineage>
        <taxon>Eukaryota</taxon>
        <taxon>Metazoa</taxon>
        <taxon>Ecdysozoa</taxon>
        <taxon>Arthropoda</taxon>
        <taxon>Hexapoda</taxon>
        <taxon>Insecta</taxon>
        <taxon>Pterygota</taxon>
        <taxon>Neoptera</taxon>
        <taxon>Endopterygota</taxon>
        <taxon>Coleoptera</taxon>
        <taxon>Polyphaga</taxon>
        <taxon>Cucujiformia</taxon>
        <taxon>Chrysomeloidea</taxon>
        <taxon>Chrysomelidae</taxon>
        <taxon>Galerucinae</taxon>
        <taxon>Diabroticina</taxon>
        <taxon>Diabroticites</taxon>
        <taxon>Diabrotica</taxon>
    </lineage>
</organism>
<dbReference type="PROSITE" id="PS51081">
    <property type="entry name" value="ZF_SIAH"/>
    <property type="match status" value="1"/>
</dbReference>
<keyword evidence="2 4" id="KW-0863">Zinc-finger</keyword>
<evidence type="ECO:0000256" key="1">
    <source>
        <dbReference type="ARBA" id="ARBA00022723"/>
    </source>
</evidence>
<gene>
    <name evidence="6" type="primary">LOC114340271</name>
</gene>
<dbReference type="GO" id="GO:0031624">
    <property type="term" value="F:ubiquitin conjugating enzyme binding"/>
    <property type="evidence" value="ECO:0007669"/>
    <property type="project" value="TreeGrafter"/>
</dbReference>
<dbReference type="Gene3D" id="3.30.40.10">
    <property type="entry name" value="Zinc/RING finger domain, C3HC4 (zinc finger)"/>
    <property type="match status" value="1"/>
</dbReference>
<dbReference type="InterPro" id="IPR013010">
    <property type="entry name" value="Znf_SIAH"/>
</dbReference>
<dbReference type="KEGG" id="dvv:114340409"/>
<reference evidence="6" key="1">
    <citation type="submission" date="2025-08" db="UniProtKB">
        <authorList>
            <consortium name="RefSeq"/>
        </authorList>
    </citation>
    <scope>IDENTIFICATION</scope>
    <source>
        <tissue evidence="6">Whole insect</tissue>
    </source>
</reference>
<sequence length="522" mass="60804">MAFIIPDKVLESLICTFCHKYLSVKPTRVYPNRDVECGRCAMADKRKKQRAGVESLYGKIAEKCVFKCINRFDGCRELLAYSQVLDHEEVCLENIHKCPICYEEMTSFMMLRHFHSNHKDAILDSSAFPFNLKHYLETTGIYLYREEDNVFFLYISYSKSENTIKLELAYMGSDKLASNIYHQFNVTSENKEFDVTCNSKPSCANEFSTVDVSNMSHLINVKFKLIYQNLQFFTVPENVHSSSIKNSLENPNQNLKALTITENVNSSSSSNSLEKPETNKRKMQFIYRNPSIYTTQIVEFPSEYNPQCFNCNESCIFSFSDSFAPEYYYNPTHNDFLCFCCFGWLTHENKIKDNHLYLKKSMQSNFLSRFCKWNCGQHFMFSEIISHEIFCEKRNHYYNCPVQNCSTKGFATALRKHLETDHRFSVCTSIIQLTNYTTKSFVFLEDQIVRFKLESIRDGANASGFSTYKYEIECEIITNDNERESEWKPHVLCFNGNTFTPLAKFSSSSSICRVKIVLVKNE</sequence>
<dbReference type="GO" id="GO:0061630">
    <property type="term" value="F:ubiquitin protein ligase activity"/>
    <property type="evidence" value="ECO:0007669"/>
    <property type="project" value="TreeGrafter"/>
</dbReference>
<dbReference type="GO" id="GO:0016567">
    <property type="term" value="P:protein ubiquitination"/>
    <property type="evidence" value="ECO:0007669"/>
    <property type="project" value="UniProtKB-UniPathway"/>
</dbReference>
<dbReference type="PANTHER" id="PTHR45877:SF2">
    <property type="entry name" value="E3 UBIQUITIN-PROTEIN LIGASE SINA-RELATED"/>
    <property type="match status" value="1"/>
</dbReference>
<evidence type="ECO:0000256" key="4">
    <source>
        <dbReference type="PROSITE-ProRule" id="PRU00455"/>
    </source>
</evidence>
<keyword evidence="1" id="KW-0479">Metal-binding</keyword>
<name>A0A6P7GLJ5_DIAVI</name>
<dbReference type="InParanoid" id="A0A6P7GLJ5"/>
<dbReference type="UniPathway" id="UPA00143"/>
<dbReference type="GO" id="GO:0008270">
    <property type="term" value="F:zinc ion binding"/>
    <property type="evidence" value="ECO:0007669"/>
    <property type="project" value="UniProtKB-KW"/>
</dbReference>
<feature type="domain" description="SIAH-type" evidence="5">
    <location>
        <begin position="63"/>
        <end position="119"/>
    </location>
</feature>
<proteinExistence type="predicted"/>
<dbReference type="SUPFAM" id="SSF49599">
    <property type="entry name" value="TRAF domain-like"/>
    <property type="match status" value="2"/>
</dbReference>
<dbReference type="GO" id="GO:0005737">
    <property type="term" value="C:cytoplasm"/>
    <property type="evidence" value="ECO:0007669"/>
    <property type="project" value="TreeGrafter"/>
</dbReference>
<evidence type="ECO:0000256" key="3">
    <source>
        <dbReference type="ARBA" id="ARBA00022833"/>
    </source>
</evidence>
<dbReference type="InterPro" id="IPR004162">
    <property type="entry name" value="SINA-like_animal"/>
</dbReference>
<dbReference type="RefSeq" id="XP_028146802.1">
    <property type="nucleotide sequence ID" value="XM_028291001.1"/>
</dbReference>
<evidence type="ECO:0000256" key="2">
    <source>
        <dbReference type="ARBA" id="ARBA00022771"/>
    </source>
</evidence>
<dbReference type="PANTHER" id="PTHR45877">
    <property type="entry name" value="E3 UBIQUITIN-PROTEIN LIGASE SIAH2"/>
    <property type="match status" value="1"/>
</dbReference>
<dbReference type="GO" id="GO:0043161">
    <property type="term" value="P:proteasome-mediated ubiquitin-dependent protein catabolic process"/>
    <property type="evidence" value="ECO:0007669"/>
    <property type="project" value="TreeGrafter"/>
</dbReference>
<dbReference type="InterPro" id="IPR013083">
    <property type="entry name" value="Znf_RING/FYVE/PHD"/>
</dbReference>
<evidence type="ECO:0000259" key="5">
    <source>
        <dbReference type="PROSITE" id="PS51081"/>
    </source>
</evidence>
<evidence type="ECO:0000313" key="6">
    <source>
        <dbReference type="RefSeq" id="XP_028146802.1"/>
    </source>
</evidence>